<evidence type="ECO:0000313" key="2">
    <source>
        <dbReference type="Proteomes" id="UP000269396"/>
    </source>
</evidence>
<reference evidence="1 2" key="1">
    <citation type="submission" date="2018-11" db="EMBL/GenBank/DDBJ databases">
        <authorList>
            <consortium name="Pathogen Informatics"/>
        </authorList>
    </citation>
    <scope>NUCLEOTIDE SEQUENCE [LARGE SCALE GENOMIC DNA]</scope>
    <source>
        <strain>Denwood</strain>
        <strain evidence="2">Zambia</strain>
    </source>
</reference>
<dbReference type="Proteomes" id="UP000269396">
    <property type="component" value="Unassembled WGS sequence"/>
</dbReference>
<name>A0A183PV08_9TREM</name>
<protein>
    <submittedName>
        <fullName evidence="1">Uncharacterized protein</fullName>
    </submittedName>
</protein>
<keyword evidence="2" id="KW-1185">Reference proteome</keyword>
<dbReference type="EMBL" id="UZAL01040031">
    <property type="protein sequence ID" value="VDP76405.1"/>
    <property type="molecule type" value="Genomic_DNA"/>
</dbReference>
<sequence length="41" mass="4887">MLKSSYSTCLLISEENDEAIEVEFDKRVSYYYNNCFELNLL</sequence>
<evidence type="ECO:0000313" key="1">
    <source>
        <dbReference type="EMBL" id="VDP76405.1"/>
    </source>
</evidence>
<organism evidence="1 2">
    <name type="scientific">Schistosoma mattheei</name>
    <dbReference type="NCBI Taxonomy" id="31246"/>
    <lineage>
        <taxon>Eukaryota</taxon>
        <taxon>Metazoa</taxon>
        <taxon>Spiralia</taxon>
        <taxon>Lophotrochozoa</taxon>
        <taxon>Platyhelminthes</taxon>
        <taxon>Trematoda</taxon>
        <taxon>Digenea</taxon>
        <taxon>Strigeidida</taxon>
        <taxon>Schistosomatoidea</taxon>
        <taxon>Schistosomatidae</taxon>
        <taxon>Schistosoma</taxon>
    </lineage>
</organism>
<proteinExistence type="predicted"/>
<accession>A0A183PV08</accession>
<gene>
    <name evidence="1" type="ORF">SMTD_LOCUS18193</name>
</gene>
<dbReference type="AlphaFoldDB" id="A0A183PV08"/>